<dbReference type="SMART" id="SM00448">
    <property type="entry name" value="REC"/>
    <property type="match status" value="1"/>
</dbReference>
<evidence type="ECO:0000259" key="9">
    <source>
        <dbReference type="PROSITE" id="PS51755"/>
    </source>
</evidence>
<dbReference type="STRING" id="316058.RPB_3454"/>
<dbReference type="FunFam" id="1.10.10.10:FF:000005">
    <property type="entry name" value="Two-component system response regulator"/>
    <property type="match status" value="1"/>
</dbReference>
<dbReference type="SUPFAM" id="SSF46894">
    <property type="entry name" value="C-terminal effector domain of the bipartite response regulators"/>
    <property type="match status" value="1"/>
</dbReference>
<dbReference type="PANTHER" id="PTHR48111">
    <property type="entry name" value="REGULATOR OF RPOS"/>
    <property type="match status" value="1"/>
</dbReference>
<evidence type="ECO:0000256" key="2">
    <source>
        <dbReference type="ARBA" id="ARBA00023012"/>
    </source>
</evidence>
<dbReference type="GO" id="GO:0006355">
    <property type="term" value="P:regulation of DNA-templated transcription"/>
    <property type="evidence" value="ECO:0007669"/>
    <property type="project" value="InterPro"/>
</dbReference>
<gene>
    <name evidence="10" type="ordered locus">RPB_3454</name>
</gene>
<dbReference type="SUPFAM" id="SSF52172">
    <property type="entry name" value="CheY-like"/>
    <property type="match status" value="1"/>
</dbReference>
<dbReference type="InterPro" id="IPR039420">
    <property type="entry name" value="WalR-like"/>
</dbReference>
<dbReference type="GO" id="GO:0032993">
    <property type="term" value="C:protein-DNA complex"/>
    <property type="evidence" value="ECO:0007669"/>
    <property type="project" value="TreeGrafter"/>
</dbReference>
<dbReference type="EMBL" id="CP000250">
    <property type="protein sequence ID" value="ABD08150.1"/>
    <property type="molecule type" value="Genomic_DNA"/>
</dbReference>
<evidence type="ECO:0000256" key="4">
    <source>
        <dbReference type="ARBA" id="ARBA00023125"/>
    </source>
</evidence>
<dbReference type="PROSITE" id="PS50110">
    <property type="entry name" value="RESPONSE_REGULATORY"/>
    <property type="match status" value="1"/>
</dbReference>
<dbReference type="InterPro" id="IPR001789">
    <property type="entry name" value="Sig_transdc_resp-reg_receiver"/>
</dbReference>
<dbReference type="InterPro" id="IPR016032">
    <property type="entry name" value="Sig_transdc_resp-reg_C-effctor"/>
</dbReference>
<dbReference type="GO" id="GO:0000976">
    <property type="term" value="F:transcription cis-regulatory region binding"/>
    <property type="evidence" value="ECO:0007669"/>
    <property type="project" value="TreeGrafter"/>
</dbReference>
<sequence length="257" mass="29028">MFIGHSRRRRSSSSRRSQRPCIETAEFKVRLLVVEDDPDLNRQLTTALTDAGYVVDRAFDGEEGHFLGDTEPYDAVVLDIGLPKMDGISVLEAWRRNARAMPVLILTARDRWSDKVQGFDAGADDYVAKPFHLEEVLARIRALLRRSAGHAQSELTCGPVVLDTRTGRVSVRGHPVKLTSHEYRLLAYLMHHSGRVVSRTELVEHLYDQDFDRDSNTIEVFVGRIRKKLDVDIIQTVRGLGYLLTPPPADAQLANRT</sequence>
<dbReference type="Gene3D" id="3.40.50.2300">
    <property type="match status" value="1"/>
</dbReference>
<keyword evidence="4 7" id="KW-0238">DNA-binding</keyword>
<feature type="DNA-binding region" description="OmpR/PhoB-type" evidence="7">
    <location>
        <begin position="152"/>
        <end position="246"/>
    </location>
</feature>
<dbReference type="PROSITE" id="PS51755">
    <property type="entry name" value="OMPR_PHOB"/>
    <property type="match status" value="1"/>
</dbReference>
<accession>Q2IUG0</accession>
<dbReference type="CDD" id="cd00383">
    <property type="entry name" value="trans_reg_C"/>
    <property type="match status" value="1"/>
</dbReference>
<keyword evidence="11" id="KW-1185">Reference proteome</keyword>
<dbReference type="Pfam" id="PF00072">
    <property type="entry name" value="Response_reg"/>
    <property type="match status" value="1"/>
</dbReference>
<keyword evidence="3" id="KW-0805">Transcription regulation</keyword>
<evidence type="ECO:0000256" key="7">
    <source>
        <dbReference type="PROSITE-ProRule" id="PRU01091"/>
    </source>
</evidence>
<dbReference type="KEGG" id="rpb:RPB_3454"/>
<dbReference type="Pfam" id="PF00486">
    <property type="entry name" value="Trans_reg_C"/>
    <property type="match status" value="1"/>
</dbReference>
<evidence type="ECO:0000256" key="1">
    <source>
        <dbReference type="ARBA" id="ARBA00022553"/>
    </source>
</evidence>
<feature type="domain" description="OmpR/PhoB-type" evidence="9">
    <location>
        <begin position="152"/>
        <end position="246"/>
    </location>
</feature>
<dbReference type="eggNOG" id="COG0745">
    <property type="taxonomic scope" value="Bacteria"/>
</dbReference>
<dbReference type="Gene3D" id="1.10.10.10">
    <property type="entry name" value="Winged helix-like DNA-binding domain superfamily/Winged helix DNA-binding domain"/>
    <property type="match status" value="1"/>
</dbReference>
<protein>
    <submittedName>
        <fullName evidence="10">Two component transcriptional regulator, winged helix family</fullName>
    </submittedName>
</protein>
<dbReference type="CDD" id="cd19934">
    <property type="entry name" value="REC_OmpR_EcPhoP-like"/>
    <property type="match status" value="1"/>
</dbReference>
<dbReference type="PANTHER" id="PTHR48111:SF37">
    <property type="entry name" value="RESPONSE REGULATOR PROTEIN CARR"/>
    <property type="match status" value="1"/>
</dbReference>
<dbReference type="InterPro" id="IPR036388">
    <property type="entry name" value="WH-like_DNA-bd_sf"/>
</dbReference>
<evidence type="ECO:0000313" key="11">
    <source>
        <dbReference type="Proteomes" id="UP000008809"/>
    </source>
</evidence>
<dbReference type="AlphaFoldDB" id="Q2IUG0"/>
<feature type="modified residue" description="4-aspartylphosphate" evidence="6">
    <location>
        <position position="79"/>
    </location>
</feature>
<reference evidence="10 11" key="1">
    <citation type="submission" date="2006-01" db="EMBL/GenBank/DDBJ databases">
        <title>Complete sequence of Rhodopseudomonas palustris HaA2.</title>
        <authorList>
            <consortium name="US DOE Joint Genome Institute"/>
            <person name="Copeland A."/>
            <person name="Lucas S."/>
            <person name="Lapidus A."/>
            <person name="Barry K."/>
            <person name="Detter J.C."/>
            <person name="Glavina T."/>
            <person name="Hammon N."/>
            <person name="Israni S."/>
            <person name="Pitluck S."/>
            <person name="Chain P."/>
            <person name="Malfatti S."/>
            <person name="Shin M."/>
            <person name="Vergez L."/>
            <person name="Schmutz J."/>
            <person name="Larimer F."/>
            <person name="Land M."/>
            <person name="Hauser L."/>
            <person name="Pelletier D.A."/>
            <person name="Kyrpides N."/>
            <person name="Anderson I."/>
            <person name="Oda Y."/>
            <person name="Harwood C.S."/>
            <person name="Richardson P."/>
        </authorList>
    </citation>
    <scope>NUCLEOTIDE SEQUENCE [LARGE SCALE GENOMIC DNA]</scope>
    <source>
        <strain evidence="10 11">HaA2</strain>
    </source>
</reference>
<proteinExistence type="predicted"/>
<dbReference type="Gene3D" id="6.10.250.690">
    <property type="match status" value="1"/>
</dbReference>
<dbReference type="InterPro" id="IPR011006">
    <property type="entry name" value="CheY-like_superfamily"/>
</dbReference>
<feature type="domain" description="Response regulatory" evidence="8">
    <location>
        <begin position="30"/>
        <end position="144"/>
    </location>
</feature>
<dbReference type="GO" id="GO:0000156">
    <property type="term" value="F:phosphorelay response regulator activity"/>
    <property type="evidence" value="ECO:0007669"/>
    <property type="project" value="TreeGrafter"/>
</dbReference>
<keyword evidence="1 6" id="KW-0597">Phosphoprotein</keyword>
<dbReference type="GO" id="GO:0005829">
    <property type="term" value="C:cytosol"/>
    <property type="evidence" value="ECO:0007669"/>
    <property type="project" value="TreeGrafter"/>
</dbReference>
<evidence type="ECO:0000256" key="6">
    <source>
        <dbReference type="PROSITE-ProRule" id="PRU00169"/>
    </source>
</evidence>
<organism evidence="10 11">
    <name type="scientific">Rhodopseudomonas palustris (strain HaA2)</name>
    <dbReference type="NCBI Taxonomy" id="316058"/>
    <lineage>
        <taxon>Bacteria</taxon>
        <taxon>Pseudomonadati</taxon>
        <taxon>Pseudomonadota</taxon>
        <taxon>Alphaproteobacteria</taxon>
        <taxon>Hyphomicrobiales</taxon>
        <taxon>Nitrobacteraceae</taxon>
        <taxon>Rhodopseudomonas</taxon>
    </lineage>
</organism>
<evidence type="ECO:0000256" key="5">
    <source>
        <dbReference type="ARBA" id="ARBA00023163"/>
    </source>
</evidence>
<evidence type="ECO:0000256" key="3">
    <source>
        <dbReference type="ARBA" id="ARBA00023015"/>
    </source>
</evidence>
<dbReference type="InterPro" id="IPR001867">
    <property type="entry name" value="OmpR/PhoB-type_DNA-bd"/>
</dbReference>
<evidence type="ECO:0000259" key="8">
    <source>
        <dbReference type="PROSITE" id="PS50110"/>
    </source>
</evidence>
<dbReference type="Proteomes" id="UP000008809">
    <property type="component" value="Chromosome"/>
</dbReference>
<keyword evidence="5" id="KW-0804">Transcription</keyword>
<dbReference type="FunFam" id="3.40.50.2300:FF:000002">
    <property type="entry name" value="DNA-binding response regulator PhoP"/>
    <property type="match status" value="1"/>
</dbReference>
<dbReference type="SMART" id="SM00862">
    <property type="entry name" value="Trans_reg_C"/>
    <property type="match status" value="1"/>
</dbReference>
<dbReference type="HOGENOM" id="CLU_000445_30_1_5"/>
<name>Q2IUG0_RHOP2</name>
<keyword evidence="2" id="KW-0902">Two-component regulatory system</keyword>
<evidence type="ECO:0000313" key="10">
    <source>
        <dbReference type="EMBL" id="ABD08150.1"/>
    </source>
</evidence>